<feature type="domain" description="DUF2231" evidence="2">
    <location>
        <begin position="60"/>
        <end position="177"/>
    </location>
</feature>
<feature type="transmembrane region" description="Helical" evidence="1">
    <location>
        <begin position="96"/>
        <end position="115"/>
    </location>
</feature>
<dbReference type="InterPro" id="IPR019251">
    <property type="entry name" value="DUF2231_TM"/>
</dbReference>
<evidence type="ECO:0000259" key="2">
    <source>
        <dbReference type="Pfam" id="PF09990"/>
    </source>
</evidence>
<dbReference type="KEGG" id="nmes:H9L09_05710"/>
<keyword evidence="1" id="KW-1133">Transmembrane helix</keyword>
<dbReference type="Proteomes" id="UP000515947">
    <property type="component" value="Chromosome"/>
</dbReference>
<feature type="transmembrane region" description="Helical" evidence="1">
    <location>
        <begin position="158"/>
        <end position="177"/>
    </location>
</feature>
<reference evidence="3 4" key="1">
    <citation type="submission" date="2020-08" db="EMBL/GenBank/DDBJ databases">
        <title>Genome sequence of Nocardioides mesophilus KACC 16243T.</title>
        <authorList>
            <person name="Hyun D.-W."/>
            <person name="Bae J.-W."/>
        </authorList>
    </citation>
    <scope>NUCLEOTIDE SEQUENCE [LARGE SCALE GENOMIC DNA]</scope>
    <source>
        <strain evidence="3 4">KACC 16243</strain>
    </source>
</reference>
<name>A0A7G9RE62_9ACTN</name>
<protein>
    <submittedName>
        <fullName evidence="3">DUF2231 domain-containing protein</fullName>
    </submittedName>
</protein>
<accession>A0A7G9RE62</accession>
<dbReference type="RefSeq" id="WP_187579731.1">
    <property type="nucleotide sequence ID" value="NZ_CP060713.1"/>
</dbReference>
<proteinExistence type="predicted"/>
<evidence type="ECO:0000313" key="4">
    <source>
        <dbReference type="Proteomes" id="UP000515947"/>
    </source>
</evidence>
<feature type="transmembrane region" description="Helical" evidence="1">
    <location>
        <begin position="127"/>
        <end position="146"/>
    </location>
</feature>
<evidence type="ECO:0000313" key="3">
    <source>
        <dbReference type="EMBL" id="QNN53887.1"/>
    </source>
</evidence>
<gene>
    <name evidence="3" type="ORF">H9L09_05710</name>
</gene>
<keyword evidence="1" id="KW-0812">Transmembrane</keyword>
<dbReference type="Pfam" id="PF09990">
    <property type="entry name" value="DUF2231"/>
    <property type="match status" value="1"/>
</dbReference>
<keyword evidence="1" id="KW-0472">Membrane</keyword>
<keyword evidence="4" id="KW-1185">Reference proteome</keyword>
<organism evidence="3 4">
    <name type="scientific">Nocardioides mesophilus</name>
    <dbReference type="NCBI Taxonomy" id="433659"/>
    <lineage>
        <taxon>Bacteria</taxon>
        <taxon>Bacillati</taxon>
        <taxon>Actinomycetota</taxon>
        <taxon>Actinomycetes</taxon>
        <taxon>Propionibacteriales</taxon>
        <taxon>Nocardioidaceae</taxon>
        <taxon>Nocardioides</taxon>
    </lineage>
</organism>
<evidence type="ECO:0000256" key="1">
    <source>
        <dbReference type="SAM" id="Phobius"/>
    </source>
</evidence>
<dbReference type="EMBL" id="CP060713">
    <property type="protein sequence ID" value="QNN53887.1"/>
    <property type="molecule type" value="Genomic_DNA"/>
</dbReference>
<dbReference type="AlphaFoldDB" id="A0A7G9RE62"/>
<sequence>MTHLVPFLRTASQAPALVRWTERLETSDALDAPVRALQPLADALLADPTRADALRGMWVGHAIHPVLTDVPIGTWTSATVLDLVGGESARGAACRLIGVGILAALPTALTGVAEWGETGVREKRVGVVHAVGNSMALGLYSASWLARRRGNHRRGKRLALAGAVVLSGGAYLGGHLTEVRKVSSYHPAYDHTPVA</sequence>